<gene>
    <name evidence="2" type="ORF">O181_055276</name>
</gene>
<comment type="caution">
    <text evidence="2">The sequence shown here is derived from an EMBL/GenBank/DDBJ whole genome shotgun (WGS) entry which is preliminary data.</text>
</comment>
<evidence type="ECO:0000256" key="1">
    <source>
        <dbReference type="SAM" id="MobiDB-lite"/>
    </source>
</evidence>
<sequence length="138" mass="15253">MAQKGHSGPLWPLWPTVRRPWSMGPLGLFWPKSNDAKWAHLGPFWPQNPTNPGMAKKTLGPQNLPRITSGHNSAHGLWKPPEAIRSSPSKDSPQVEGKISSSSMHPALKAPGVMHTWYNIPSCTIFAQQSNGDIFRTK</sequence>
<evidence type="ECO:0000313" key="3">
    <source>
        <dbReference type="Proteomes" id="UP000765509"/>
    </source>
</evidence>
<evidence type="ECO:0000313" key="2">
    <source>
        <dbReference type="EMBL" id="MBW0515561.1"/>
    </source>
</evidence>
<dbReference type="AlphaFoldDB" id="A0A9Q3HRW9"/>
<reference evidence="2" key="1">
    <citation type="submission" date="2021-03" db="EMBL/GenBank/DDBJ databases">
        <title>Draft genome sequence of rust myrtle Austropuccinia psidii MF-1, a brazilian biotype.</title>
        <authorList>
            <person name="Quecine M.C."/>
            <person name="Pachon D.M.R."/>
            <person name="Bonatelli M.L."/>
            <person name="Correr F.H."/>
            <person name="Franceschini L.M."/>
            <person name="Leite T.F."/>
            <person name="Margarido G.R.A."/>
            <person name="Almeida C.A."/>
            <person name="Ferrarezi J.A."/>
            <person name="Labate C.A."/>
        </authorList>
    </citation>
    <scope>NUCLEOTIDE SEQUENCE</scope>
    <source>
        <strain evidence="2">MF-1</strain>
    </source>
</reference>
<accession>A0A9Q3HRW9</accession>
<dbReference type="EMBL" id="AVOT02024700">
    <property type="protein sequence ID" value="MBW0515561.1"/>
    <property type="molecule type" value="Genomic_DNA"/>
</dbReference>
<feature type="region of interest" description="Disordered" evidence="1">
    <location>
        <begin position="41"/>
        <end position="106"/>
    </location>
</feature>
<dbReference type="Proteomes" id="UP000765509">
    <property type="component" value="Unassembled WGS sequence"/>
</dbReference>
<proteinExistence type="predicted"/>
<name>A0A9Q3HRW9_9BASI</name>
<protein>
    <submittedName>
        <fullName evidence="2">Uncharacterized protein</fullName>
    </submittedName>
</protein>
<organism evidence="2 3">
    <name type="scientific">Austropuccinia psidii MF-1</name>
    <dbReference type="NCBI Taxonomy" id="1389203"/>
    <lineage>
        <taxon>Eukaryota</taxon>
        <taxon>Fungi</taxon>
        <taxon>Dikarya</taxon>
        <taxon>Basidiomycota</taxon>
        <taxon>Pucciniomycotina</taxon>
        <taxon>Pucciniomycetes</taxon>
        <taxon>Pucciniales</taxon>
        <taxon>Sphaerophragmiaceae</taxon>
        <taxon>Austropuccinia</taxon>
    </lineage>
</organism>
<keyword evidence="3" id="KW-1185">Reference proteome</keyword>